<dbReference type="GO" id="GO:0005777">
    <property type="term" value="C:peroxisome"/>
    <property type="evidence" value="ECO:0007669"/>
    <property type="project" value="UniProtKB-ARBA"/>
</dbReference>
<evidence type="ECO:0000256" key="6">
    <source>
        <dbReference type="ARBA" id="ARBA00029327"/>
    </source>
</evidence>
<comment type="cofactor">
    <cofactor evidence="1">
        <name>FMN</name>
        <dbReference type="ChEBI" id="CHEBI:58210"/>
    </cofactor>
</comment>
<dbReference type="InterPro" id="IPR000262">
    <property type="entry name" value="FMN-dep_DH"/>
</dbReference>
<feature type="domain" description="FMN hydroxy acid dehydrogenase" evidence="9">
    <location>
        <begin position="14"/>
        <end position="363"/>
    </location>
</feature>
<dbReference type="GO" id="GO:0003973">
    <property type="term" value="F:(S)-2-hydroxy-acid oxidase activity"/>
    <property type="evidence" value="ECO:0007669"/>
    <property type="project" value="UniProtKB-EC"/>
</dbReference>
<organism evidence="10 11">
    <name type="scientific">Caerostris darwini</name>
    <dbReference type="NCBI Taxonomy" id="1538125"/>
    <lineage>
        <taxon>Eukaryota</taxon>
        <taxon>Metazoa</taxon>
        <taxon>Ecdysozoa</taxon>
        <taxon>Arthropoda</taxon>
        <taxon>Chelicerata</taxon>
        <taxon>Arachnida</taxon>
        <taxon>Araneae</taxon>
        <taxon>Araneomorphae</taxon>
        <taxon>Entelegynae</taxon>
        <taxon>Araneoidea</taxon>
        <taxon>Araneidae</taxon>
        <taxon>Caerostris</taxon>
    </lineage>
</organism>
<dbReference type="PANTHER" id="PTHR10578:SF149">
    <property type="entry name" value="2-HYDROXYACID OXIDASE 2"/>
    <property type="match status" value="1"/>
</dbReference>
<keyword evidence="3" id="KW-0560">Oxidoreductase</keyword>
<feature type="binding site" evidence="8">
    <location>
        <position position="40"/>
    </location>
    <ligand>
        <name>glyoxylate</name>
        <dbReference type="ChEBI" id="CHEBI:36655"/>
    </ligand>
</feature>
<protein>
    <recommendedName>
        <fullName evidence="2">(S)-2-hydroxy-acid oxidase</fullName>
        <ecNumber evidence="2">1.1.3.15</ecNumber>
    </recommendedName>
</protein>
<reference evidence="10 11" key="1">
    <citation type="submission" date="2021-06" db="EMBL/GenBank/DDBJ databases">
        <title>Caerostris darwini draft genome.</title>
        <authorList>
            <person name="Kono N."/>
            <person name="Arakawa K."/>
        </authorList>
    </citation>
    <scope>NUCLEOTIDE SEQUENCE [LARGE SCALE GENOMIC DNA]</scope>
</reference>
<dbReference type="InterPro" id="IPR037396">
    <property type="entry name" value="FMN_HAD"/>
</dbReference>
<evidence type="ECO:0000313" key="10">
    <source>
        <dbReference type="EMBL" id="GIY19386.1"/>
    </source>
</evidence>
<evidence type="ECO:0000259" key="9">
    <source>
        <dbReference type="PROSITE" id="PS51349"/>
    </source>
</evidence>
<evidence type="ECO:0000313" key="11">
    <source>
        <dbReference type="Proteomes" id="UP001054837"/>
    </source>
</evidence>
<dbReference type="PANTHER" id="PTHR10578">
    <property type="entry name" value="S -2-HYDROXY-ACID OXIDASE-RELATED"/>
    <property type="match status" value="1"/>
</dbReference>
<feature type="binding site" evidence="8">
    <location>
        <begin position="314"/>
        <end position="315"/>
    </location>
    <ligand>
        <name>FMN</name>
        <dbReference type="ChEBI" id="CHEBI:58210"/>
    </ligand>
</feature>
<proteinExistence type="inferred from homology"/>
<feature type="binding site" evidence="8">
    <location>
        <position position="149"/>
    </location>
    <ligand>
        <name>FMN</name>
        <dbReference type="ChEBI" id="CHEBI:58210"/>
    </ligand>
</feature>
<keyword evidence="8" id="KW-0288">FMN</keyword>
<sequence>MSSQCNKKLDMIGRIDKLKTLRDFEKCALEESLDYYAKLYFSAGACSTSTPKHNEDAFNRYKIRPRVLRDVSKTNLECHLLDCHVSCPIGISPTALHCLAHSEAELATARGCCKEGCVFILSSSASRSIEEVATEVSNLKETPPALWMQTYIHNDRSITLDIIQKAESFGFSAIVVTVDSSSSALWKKVMPDEFFEMVSPKMPNLPSLPRLISDNSVTFEDLKWVVENSKLPVIAKGILSGEDAKAAVECGVSAIMVSNHGGRLIERVVSTIEVLEEVVDAVNGKVEVYMDGGIRRGSDVFIALALGAKAAFIGRPVIWGLSVDGENGVRKVLQILKEELLITMQVAGAQSIEDIKRSMVVKI</sequence>
<evidence type="ECO:0000256" key="2">
    <source>
        <dbReference type="ARBA" id="ARBA00013087"/>
    </source>
</evidence>
<feature type="binding site" evidence="8">
    <location>
        <position position="260"/>
    </location>
    <ligand>
        <name>glyoxylate</name>
        <dbReference type="ChEBI" id="CHEBI:36655"/>
    </ligand>
</feature>
<feature type="active site" description="Proton acceptor" evidence="7">
    <location>
        <position position="260"/>
    </location>
</feature>
<comment type="catalytic activity">
    <reaction evidence="5">
        <text>a (2S)-2-hydroxycarboxylate + O2 = a 2-oxocarboxylate + H2O2</text>
        <dbReference type="Rhea" id="RHEA:16789"/>
        <dbReference type="ChEBI" id="CHEBI:15379"/>
        <dbReference type="ChEBI" id="CHEBI:16240"/>
        <dbReference type="ChEBI" id="CHEBI:35179"/>
        <dbReference type="ChEBI" id="CHEBI:58123"/>
        <dbReference type="EC" id="1.1.3.15"/>
    </reaction>
    <physiologicalReaction direction="left-to-right" evidence="5">
        <dbReference type="Rhea" id="RHEA:16790"/>
    </physiologicalReaction>
</comment>
<comment type="caution">
    <text evidence="10">The sequence shown here is derived from an EMBL/GenBank/DDBJ whole genome shotgun (WGS) entry which is preliminary data.</text>
</comment>
<dbReference type="GO" id="GO:0010181">
    <property type="term" value="F:FMN binding"/>
    <property type="evidence" value="ECO:0007669"/>
    <property type="project" value="InterPro"/>
</dbReference>
<dbReference type="Pfam" id="PF01070">
    <property type="entry name" value="FMN_dh"/>
    <property type="match status" value="1"/>
</dbReference>
<dbReference type="Proteomes" id="UP001054837">
    <property type="component" value="Unassembled WGS sequence"/>
</dbReference>
<dbReference type="InterPro" id="IPR013785">
    <property type="entry name" value="Aldolase_TIM"/>
</dbReference>
<dbReference type="AlphaFoldDB" id="A0AAV4RFB8"/>
<feature type="binding site" evidence="8">
    <location>
        <position position="122"/>
    </location>
    <ligand>
        <name>FMN</name>
        <dbReference type="ChEBI" id="CHEBI:58210"/>
    </ligand>
</feature>
<keyword evidence="11" id="KW-1185">Reference proteome</keyword>
<dbReference type="EMBL" id="BPLQ01006032">
    <property type="protein sequence ID" value="GIY19386.1"/>
    <property type="molecule type" value="Genomic_DNA"/>
</dbReference>
<evidence type="ECO:0000256" key="3">
    <source>
        <dbReference type="ARBA" id="ARBA00023002"/>
    </source>
</evidence>
<dbReference type="EC" id="1.1.3.15" evidence="2"/>
<dbReference type="FunFam" id="3.20.20.70:FF:000056">
    <property type="entry name" value="hydroxyacid oxidase 2"/>
    <property type="match status" value="1"/>
</dbReference>
<keyword evidence="8" id="KW-0285">Flavoprotein</keyword>
<dbReference type="PROSITE" id="PS51349">
    <property type="entry name" value="FMN_HYDROXY_ACID_DH_2"/>
    <property type="match status" value="1"/>
</dbReference>
<evidence type="ECO:0000256" key="4">
    <source>
        <dbReference type="ARBA" id="ARBA00024042"/>
    </source>
</evidence>
<comment type="similarity">
    <text evidence="4">Belongs to the FMN-dependent alpha-hydroxy acid dehydrogenase family.</text>
</comment>
<evidence type="ECO:0000256" key="7">
    <source>
        <dbReference type="PIRSR" id="PIRSR000138-1"/>
    </source>
</evidence>
<feature type="binding site" evidence="8">
    <location>
        <position position="258"/>
    </location>
    <ligand>
        <name>FMN</name>
        <dbReference type="ChEBI" id="CHEBI:58210"/>
    </ligand>
</feature>
<feature type="binding site" evidence="8">
    <location>
        <position position="151"/>
    </location>
    <ligand>
        <name>glyoxylate</name>
        <dbReference type="ChEBI" id="CHEBI:36655"/>
    </ligand>
</feature>
<feature type="binding site" evidence="8">
    <location>
        <begin position="291"/>
        <end position="295"/>
    </location>
    <ligand>
        <name>FMN</name>
        <dbReference type="ChEBI" id="CHEBI:58210"/>
    </ligand>
</feature>
<dbReference type="InterPro" id="IPR012133">
    <property type="entry name" value="Alpha-hydoxy_acid_DH_FMN"/>
</dbReference>
<name>A0AAV4RFB8_9ARAC</name>
<evidence type="ECO:0000256" key="8">
    <source>
        <dbReference type="PIRSR" id="PIRSR000138-2"/>
    </source>
</evidence>
<evidence type="ECO:0000256" key="5">
    <source>
        <dbReference type="ARBA" id="ARBA00029325"/>
    </source>
</evidence>
<gene>
    <name evidence="10" type="primary">HAO1</name>
    <name evidence="10" type="ORF">CDAR_414631</name>
</gene>
<dbReference type="SUPFAM" id="SSF51395">
    <property type="entry name" value="FMN-linked oxidoreductases"/>
    <property type="match status" value="1"/>
</dbReference>
<feature type="binding site" evidence="8">
    <location>
        <position position="177"/>
    </location>
    <ligand>
        <name>FMN</name>
        <dbReference type="ChEBI" id="CHEBI:58210"/>
    </ligand>
</feature>
<accession>A0AAV4RFB8</accession>
<feature type="binding site" evidence="8">
    <location>
        <begin position="93"/>
        <end position="95"/>
    </location>
    <ligand>
        <name>FMN</name>
        <dbReference type="ChEBI" id="CHEBI:58210"/>
    </ligand>
</feature>
<dbReference type="CDD" id="cd02809">
    <property type="entry name" value="alpha_hydroxyacid_oxid_FMN"/>
    <property type="match status" value="1"/>
</dbReference>
<dbReference type="Gene3D" id="3.20.20.70">
    <property type="entry name" value="Aldolase class I"/>
    <property type="match status" value="1"/>
</dbReference>
<comment type="catalytic activity">
    <reaction evidence="6">
        <text>2-hydroxyoctanoate + O2 = 2-oxooctanoate + H2O2</text>
        <dbReference type="Rhea" id="RHEA:67940"/>
        <dbReference type="ChEBI" id="CHEBI:15379"/>
        <dbReference type="ChEBI" id="CHEBI:16240"/>
        <dbReference type="ChEBI" id="CHEBI:133514"/>
        <dbReference type="ChEBI" id="CHEBI:176689"/>
    </reaction>
    <physiologicalReaction direction="left-to-right" evidence="6">
        <dbReference type="Rhea" id="RHEA:67941"/>
    </physiologicalReaction>
</comment>
<feature type="binding site" evidence="8">
    <location>
        <position position="236"/>
    </location>
    <ligand>
        <name>FMN</name>
        <dbReference type="ChEBI" id="CHEBI:58210"/>
    </ligand>
</feature>
<dbReference type="PIRSF" id="PIRSF000138">
    <property type="entry name" value="Al-hdrx_acd_dh"/>
    <property type="match status" value="1"/>
</dbReference>
<evidence type="ECO:0000256" key="1">
    <source>
        <dbReference type="ARBA" id="ARBA00001917"/>
    </source>
</evidence>
<feature type="binding site" evidence="8">
    <location>
        <position position="263"/>
    </location>
    <ligand>
        <name>glyoxylate</name>
        <dbReference type="ChEBI" id="CHEBI:36655"/>
    </ligand>
</feature>